<feature type="region of interest" description="Disordered" evidence="4">
    <location>
        <begin position="1"/>
        <end position="89"/>
    </location>
</feature>
<keyword evidence="1" id="KW-0963">Cytoplasm</keyword>
<dbReference type="OrthoDB" id="6619788at2759"/>
<organism evidence="5 6">
    <name type="scientific">Bugula neritina</name>
    <name type="common">Brown bryozoan</name>
    <name type="synonym">Sertularia neritina</name>
    <dbReference type="NCBI Taxonomy" id="10212"/>
    <lineage>
        <taxon>Eukaryota</taxon>
        <taxon>Metazoa</taxon>
        <taxon>Spiralia</taxon>
        <taxon>Lophotrochozoa</taxon>
        <taxon>Bryozoa</taxon>
        <taxon>Gymnolaemata</taxon>
        <taxon>Cheilostomatida</taxon>
        <taxon>Flustrina</taxon>
        <taxon>Buguloidea</taxon>
        <taxon>Bugulidae</taxon>
        <taxon>Bugula</taxon>
    </lineage>
</organism>
<dbReference type="GO" id="GO:0036159">
    <property type="term" value="P:inner dynein arm assembly"/>
    <property type="evidence" value="ECO:0007669"/>
    <property type="project" value="TreeGrafter"/>
</dbReference>
<dbReference type="Gene3D" id="2.130.10.10">
    <property type="entry name" value="YVTN repeat-like/Quinoprotein amine dehydrogenase"/>
    <property type="match status" value="2"/>
</dbReference>
<dbReference type="PANTHER" id="PTHR12442:SF5">
    <property type="entry name" value="DYNEIN AXONEMAL INTERMEDIATE CHAIN 3"/>
    <property type="match status" value="1"/>
</dbReference>
<dbReference type="GO" id="GO:0060294">
    <property type="term" value="P:cilium movement involved in cell motility"/>
    <property type="evidence" value="ECO:0007669"/>
    <property type="project" value="TreeGrafter"/>
</dbReference>
<dbReference type="AlphaFoldDB" id="A0A7J7JS67"/>
<dbReference type="GO" id="GO:0036156">
    <property type="term" value="C:inner dynein arm"/>
    <property type="evidence" value="ECO:0007669"/>
    <property type="project" value="TreeGrafter"/>
</dbReference>
<comment type="caution">
    <text evidence="5">The sequence shown here is derived from an EMBL/GenBank/DDBJ whole genome shotgun (WGS) entry which is preliminary data.</text>
</comment>
<keyword evidence="3" id="KW-0677">Repeat</keyword>
<feature type="region of interest" description="Disordered" evidence="4">
    <location>
        <begin position="558"/>
        <end position="578"/>
    </location>
</feature>
<dbReference type="PANTHER" id="PTHR12442">
    <property type="entry name" value="DYNEIN INTERMEDIATE CHAIN"/>
    <property type="match status" value="1"/>
</dbReference>
<sequence>MADDSEKEKVTAVTEEKDEDTTIAVGSKPNSKPGSAKSGKSAGSKPSTPSKSVRAKSPKSPKSGRSDKSSKKSAKKKTASAKTEDEEQVEVVDNMMKAKIEAFTIPDELPEGAKSLFLSSMTQEMFNLGDANTEENKLVKIRSKQSILDDIFKRAAVSDFSPIKKKIQDYPEDDIILIADLDYKFGENFVIILSVEAKDALLVAPEVKAEGEEEEEGEQVVYKYVPPVPKDWVTQGSENEVKEESLVTNRPLISQSIVRVRKDFGAPVTFKDRNVGDAKDAYIECTAYEDASFDVVKIEQDCATQAIPESIDISSQTEWKYPKNANTQYEYREFSEEQQKTEFEKQTLSSFMTEVRPRFEEALQQNEIMNVFFDDWTSLSNDDNTFGNKADSHLKEFQSFTDLLFSKEKTITCIDWHPTIKGLVAVSVAQKMGFDARVDNSHKIIMTPSLILIWSFVDPIHPLLLLEAPEDVYCFRFCPTEPNYVAEYVLSHYRKTYYPRVDYQLLSTPELATYSYYINIKVTCYHIEYNMLTLCVGGCLSGQVVMWDLSAHAERLKNQRSNKQEKKKNTLNTLPGYSDENPMETPIVRYVAVSSIEHSHKAAITDLLWVPDHMELTRMGVAQESRSGQCVQIMTAAADHSVLVWDIRPVSKVDQKKGSEHSNLTNASPLKQLDLAWRPLMKVHLHKSEPGGDHNPTVFSISEVQGDKSVINKGSEELKESIGPGGHFTAGVGKPPSGKEKKTLTGVNTHFYCGTEDGDLVYLDWMPQKDQDSGKIQTPKPAYYHGLHDGRIICVQRSPFFRDIVLCVGGWTFTVWKEGVSSGPILRSPTTRRQLTSGFWSPSRPGVLYIARDDGSVDIWDLLEKTHEPSMNQNVSAHPITCIYPFQITHRQHLLAVGDNSGTLHVMEIPWSLRHATAGEIAPNVTLTDEEKDMRDKNEYNGFLEEERNFLRLLGILKEDEEILPET</sequence>
<reference evidence="5" key="1">
    <citation type="submission" date="2020-06" db="EMBL/GenBank/DDBJ databases">
        <title>Draft genome of Bugula neritina, a colonial animal packing powerful symbionts and potential medicines.</title>
        <authorList>
            <person name="Rayko M."/>
        </authorList>
    </citation>
    <scope>NUCLEOTIDE SEQUENCE [LARGE SCALE GENOMIC DNA]</scope>
    <source>
        <strain evidence="5">Kwan_BN1</strain>
    </source>
</reference>
<evidence type="ECO:0000256" key="1">
    <source>
        <dbReference type="ARBA" id="ARBA00022490"/>
    </source>
</evidence>
<feature type="compositionally biased region" description="Basic and acidic residues" evidence="4">
    <location>
        <begin position="1"/>
        <end position="10"/>
    </location>
</feature>
<evidence type="ECO:0000313" key="6">
    <source>
        <dbReference type="Proteomes" id="UP000593567"/>
    </source>
</evidence>
<accession>A0A7J7JS67</accession>
<dbReference type="EMBL" id="VXIV02001945">
    <property type="protein sequence ID" value="KAF6028504.1"/>
    <property type="molecule type" value="Genomic_DNA"/>
</dbReference>
<evidence type="ECO:0000256" key="4">
    <source>
        <dbReference type="SAM" id="MobiDB-lite"/>
    </source>
</evidence>
<keyword evidence="2" id="KW-0853">WD repeat</keyword>
<dbReference type="SUPFAM" id="SSF50978">
    <property type="entry name" value="WD40 repeat-like"/>
    <property type="match status" value="1"/>
</dbReference>
<dbReference type="GO" id="GO:0045504">
    <property type="term" value="F:dynein heavy chain binding"/>
    <property type="evidence" value="ECO:0007669"/>
    <property type="project" value="TreeGrafter"/>
</dbReference>
<dbReference type="Proteomes" id="UP000593567">
    <property type="component" value="Unassembled WGS sequence"/>
</dbReference>
<gene>
    <name evidence="5" type="ORF">EB796_013200</name>
</gene>
<feature type="region of interest" description="Disordered" evidence="4">
    <location>
        <begin position="722"/>
        <end position="741"/>
    </location>
</feature>
<keyword evidence="6" id="KW-1185">Reference proteome</keyword>
<dbReference type="InterPro" id="IPR036322">
    <property type="entry name" value="WD40_repeat_dom_sf"/>
</dbReference>
<evidence type="ECO:0000313" key="5">
    <source>
        <dbReference type="EMBL" id="KAF6028504.1"/>
    </source>
</evidence>
<dbReference type="InterPro" id="IPR015943">
    <property type="entry name" value="WD40/YVTN_repeat-like_dom_sf"/>
</dbReference>
<protein>
    <submittedName>
        <fullName evidence="5">WDR63</fullName>
    </submittedName>
</protein>
<name>A0A7J7JS67_BUGNE</name>
<feature type="compositionally biased region" description="Basic and acidic residues" evidence="4">
    <location>
        <begin position="558"/>
        <end position="568"/>
    </location>
</feature>
<feature type="compositionally biased region" description="Low complexity" evidence="4">
    <location>
        <begin position="26"/>
        <end position="52"/>
    </location>
</feature>
<dbReference type="GO" id="GO:0045503">
    <property type="term" value="F:dynein light chain binding"/>
    <property type="evidence" value="ECO:0007669"/>
    <property type="project" value="TreeGrafter"/>
</dbReference>
<dbReference type="InterPro" id="IPR050687">
    <property type="entry name" value="Dynein_IC"/>
</dbReference>
<evidence type="ECO:0000256" key="2">
    <source>
        <dbReference type="ARBA" id="ARBA00022574"/>
    </source>
</evidence>
<proteinExistence type="predicted"/>
<evidence type="ECO:0000256" key="3">
    <source>
        <dbReference type="ARBA" id="ARBA00022737"/>
    </source>
</evidence>